<dbReference type="Pfam" id="PF13346">
    <property type="entry name" value="ABC2_membrane_5"/>
    <property type="match status" value="1"/>
</dbReference>
<reference evidence="2" key="1">
    <citation type="submission" date="2021-03" db="EMBL/GenBank/DDBJ databases">
        <title>Antimicrobial resistance genes in bacteria isolated from Japanese honey, and their potential for conferring macrolide and lincosamide resistance in the American foulbrood pathogen Paenibacillus larvae.</title>
        <authorList>
            <person name="Okamoto M."/>
            <person name="Kumagai M."/>
            <person name="Kanamori H."/>
            <person name="Takamatsu D."/>
        </authorList>
    </citation>
    <scope>NUCLEOTIDE SEQUENCE</scope>
    <source>
        <strain evidence="2">J40TS1</strain>
    </source>
</reference>
<dbReference type="PANTHER" id="PTHR41309">
    <property type="entry name" value="MEMBRANE PROTEIN-RELATED"/>
    <property type="match status" value="1"/>
</dbReference>
<name>A0A919YUN4_9BACL</name>
<keyword evidence="1" id="KW-0812">Transmembrane</keyword>
<dbReference type="EMBL" id="BOSE01000015">
    <property type="protein sequence ID" value="GIP19467.1"/>
    <property type="molecule type" value="Genomic_DNA"/>
</dbReference>
<feature type="transmembrane region" description="Helical" evidence="1">
    <location>
        <begin position="147"/>
        <end position="167"/>
    </location>
</feature>
<organism evidence="2 3">
    <name type="scientific">Paenibacillus montaniterrae</name>
    <dbReference type="NCBI Taxonomy" id="429341"/>
    <lineage>
        <taxon>Bacteria</taxon>
        <taxon>Bacillati</taxon>
        <taxon>Bacillota</taxon>
        <taxon>Bacilli</taxon>
        <taxon>Bacillales</taxon>
        <taxon>Paenibacillaceae</taxon>
        <taxon>Paenibacillus</taxon>
    </lineage>
</organism>
<dbReference type="Proteomes" id="UP000683139">
    <property type="component" value="Unassembled WGS sequence"/>
</dbReference>
<sequence>MLNLLRKDFIALKSSLWISVLHFVIFSVTFMPQLDTSLYFIGIITAFAALSLGTAIDIKNNSHQFLITLPIRRNQIILAKYASAVIYAVFWIVVSFAVHWLANIIIPELGKPNYSLADIIISIEITLVLASIYLPLFYALNKKGATVINSLFIVSFIIFAQPTTYMINNINESGFLNQLTFLFPVATLALFGASYYLTTKLFARRAI</sequence>
<keyword evidence="1" id="KW-0472">Membrane</keyword>
<comment type="caution">
    <text evidence="2">The sequence shown here is derived from an EMBL/GenBank/DDBJ whole genome shotgun (WGS) entry which is preliminary data.</text>
</comment>
<keyword evidence="3" id="KW-1185">Reference proteome</keyword>
<feature type="transmembrane region" description="Helical" evidence="1">
    <location>
        <begin position="114"/>
        <end position="140"/>
    </location>
</feature>
<keyword evidence="1" id="KW-1133">Transmembrane helix</keyword>
<feature type="transmembrane region" description="Helical" evidence="1">
    <location>
        <begin position="37"/>
        <end position="56"/>
    </location>
</feature>
<dbReference type="InterPro" id="IPR025699">
    <property type="entry name" value="ABC2_memb-like"/>
</dbReference>
<feature type="transmembrane region" description="Helical" evidence="1">
    <location>
        <begin position="179"/>
        <end position="198"/>
    </location>
</feature>
<feature type="transmembrane region" description="Helical" evidence="1">
    <location>
        <begin position="12"/>
        <end position="31"/>
    </location>
</feature>
<evidence type="ECO:0000313" key="2">
    <source>
        <dbReference type="EMBL" id="GIP19467.1"/>
    </source>
</evidence>
<evidence type="ECO:0000256" key="1">
    <source>
        <dbReference type="SAM" id="Phobius"/>
    </source>
</evidence>
<dbReference type="AlphaFoldDB" id="A0A919YUN4"/>
<proteinExistence type="predicted"/>
<accession>A0A919YUN4</accession>
<gene>
    <name evidence="2" type="ORF">J40TS1_51090</name>
</gene>
<dbReference type="RefSeq" id="WP_213520232.1">
    <property type="nucleotide sequence ID" value="NZ_BOSE01000015.1"/>
</dbReference>
<evidence type="ECO:0000313" key="3">
    <source>
        <dbReference type="Proteomes" id="UP000683139"/>
    </source>
</evidence>
<dbReference type="PANTHER" id="PTHR41309:SF2">
    <property type="entry name" value="MEMBRANE PROTEIN"/>
    <property type="match status" value="1"/>
</dbReference>
<protein>
    <submittedName>
        <fullName evidence="2">Uncharacterized protein</fullName>
    </submittedName>
</protein>
<feature type="transmembrane region" description="Helical" evidence="1">
    <location>
        <begin position="77"/>
        <end position="102"/>
    </location>
</feature>